<proteinExistence type="predicted"/>
<evidence type="ECO:0000313" key="1">
    <source>
        <dbReference type="EMBL" id="KAG1761287.1"/>
    </source>
</evidence>
<name>A0A9P6ZF36_9AGAM</name>
<accession>A0A9P6ZF36</accession>
<organism evidence="1 2">
    <name type="scientific">Suillus placidus</name>
    <dbReference type="NCBI Taxonomy" id="48579"/>
    <lineage>
        <taxon>Eukaryota</taxon>
        <taxon>Fungi</taxon>
        <taxon>Dikarya</taxon>
        <taxon>Basidiomycota</taxon>
        <taxon>Agaricomycotina</taxon>
        <taxon>Agaricomycetes</taxon>
        <taxon>Agaricomycetidae</taxon>
        <taxon>Boletales</taxon>
        <taxon>Suillineae</taxon>
        <taxon>Suillaceae</taxon>
        <taxon>Suillus</taxon>
    </lineage>
</organism>
<dbReference type="OrthoDB" id="3199698at2759"/>
<dbReference type="AlphaFoldDB" id="A0A9P6ZF36"/>
<dbReference type="EMBL" id="JABBWD010000371">
    <property type="protein sequence ID" value="KAG1761287.1"/>
    <property type="molecule type" value="Genomic_DNA"/>
</dbReference>
<dbReference type="Pfam" id="PF18759">
    <property type="entry name" value="Plavaka"/>
    <property type="match status" value="1"/>
</dbReference>
<protein>
    <submittedName>
        <fullName evidence="1">Uncharacterized protein</fullName>
    </submittedName>
</protein>
<keyword evidence="2" id="KW-1185">Reference proteome</keyword>
<dbReference type="InterPro" id="IPR041078">
    <property type="entry name" value="Plavaka"/>
</dbReference>
<dbReference type="Proteomes" id="UP000714275">
    <property type="component" value="Unassembled WGS sequence"/>
</dbReference>
<sequence length="390" mass="43803">MTRIVSGYLRGNLRRMPFTNYFPRADIHELLSPDILHQLIKGAFKDHLVSWVHDYIEAQYTEANTNKILDDIDRHITLAPAFAGLQRFPEGRGFKQWTGDDSKALMKVYIPAIEGHVPKEMLQALRALLDFIYIARHNIISSNSLDAMDDALKCFHRYCKIFRTSAFGAPNGLCSSITESKHIKAVKEPWHRSSRFEALSQMLLTNQRLDKLAASRVDFVDHGMLRGTCLSYILNKLGSADEGEGNTNAEPDADAVDGPTVLAHVDLAKTAARRIYPELIADQIAVATFFAPSNLSGISGMRYKRIRAVDMWRNGPGCYDCVFVSTDSSADGMRSLDIARHDGITYPCALVQWFKRVADSPDEITGMWVVELELLEDGARLWVCVIIFMS</sequence>
<comment type="caution">
    <text evidence="1">The sequence shown here is derived from an EMBL/GenBank/DDBJ whole genome shotgun (WGS) entry which is preliminary data.</text>
</comment>
<gene>
    <name evidence="1" type="ORF">EV702DRAFT_1183336</name>
</gene>
<evidence type="ECO:0000313" key="2">
    <source>
        <dbReference type="Proteomes" id="UP000714275"/>
    </source>
</evidence>
<reference evidence="1" key="1">
    <citation type="journal article" date="2020" name="New Phytol.">
        <title>Comparative genomics reveals dynamic genome evolution in host specialist ectomycorrhizal fungi.</title>
        <authorList>
            <person name="Lofgren L.A."/>
            <person name="Nguyen N.H."/>
            <person name="Vilgalys R."/>
            <person name="Ruytinx J."/>
            <person name="Liao H.L."/>
            <person name="Branco S."/>
            <person name="Kuo A."/>
            <person name="LaButti K."/>
            <person name="Lipzen A."/>
            <person name="Andreopoulos W."/>
            <person name="Pangilinan J."/>
            <person name="Riley R."/>
            <person name="Hundley H."/>
            <person name="Na H."/>
            <person name="Barry K."/>
            <person name="Grigoriev I.V."/>
            <person name="Stajich J.E."/>
            <person name="Kennedy P.G."/>
        </authorList>
    </citation>
    <scope>NUCLEOTIDE SEQUENCE</scope>
    <source>
        <strain evidence="1">DOB743</strain>
    </source>
</reference>